<dbReference type="Proteomes" id="UP000231791">
    <property type="component" value="Chromosome"/>
</dbReference>
<evidence type="ECO:0000313" key="3">
    <source>
        <dbReference type="EMBL" id="ATZ29614.1"/>
    </source>
</evidence>
<dbReference type="AlphaFoldDB" id="A0A2K8PSA1"/>
<name>A0A2K8PSA1_STRLA</name>
<sequence>MSSMFLASQLDDLGNGVFDMLGKWADRGLKVALVVIVLVVICRQFSLKAGIGALLAMALALGIYNARDTLAGLFSEKIKSPSTGSAPFKPQAPKARTDGKVL</sequence>
<dbReference type="KEGG" id="slx:SLAV_39255"/>
<dbReference type="RefSeq" id="WP_051841425.1">
    <property type="nucleotide sequence ID" value="NZ_CP024985.1"/>
</dbReference>
<dbReference type="GeneID" id="49388779"/>
<dbReference type="EMBL" id="CP024985">
    <property type="protein sequence ID" value="ATZ21957.1"/>
    <property type="molecule type" value="Genomic_DNA"/>
</dbReference>
<dbReference type="OrthoDB" id="4334934at2"/>
<proteinExistence type="predicted"/>
<accession>A0A2K8PSA1</accession>
<evidence type="ECO:0000313" key="2">
    <source>
        <dbReference type="EMBL" id="ATZ21957.1"/>
    </source>
</evidence>
<feature type="region of interest" description="Disordered" evidence="1">
    <location>
        <begin position="79"/>
        <end position="102"/>
    </location>
</feature>
<dbReference type="EMBL" id="CP024985">
    <property type="protein sequence ID" value="ATZ29614.1"/>
    <property type="molecule type" value="Genomic_DNA"/>
</dbReference>
<evidence type="ECO:0000256" key="1">
    <source>
        <dbReference type="SAM" id="MobiDB-lite"/>
    </source>
</evidence>
<keyword evidence="4" id="KW-1185">Reference proteome</keyword>
<protein>
    <submittedName>
        <fullName evidence="3">Uncharacterized protein</fullName>
    </submittedName>
</protein>
<reference evidence="3 4" key="1">
    <citation type="submission" date="2017-11" db="EMBL/GenBank/DDBJ databases">
        <title>Complete genome sequence of Streptomyces lavendulae subsp. lavendulae CCM 3239 (formerly 'Streptomyces aureofaciens CCM 3239'), the producer of the angucycline-type antibiotic auricin.</title>
        <authorList>
            <person name="Busche T."/>
            <person name="Novakova R."/>
            <person name="Al'Dilaimi A."/>
            <person name="Homerova D."/>
            <person name="Feckova L."/>
            <person name="Rezuchova B."/>
            <person name="Mingyar E."/>
            <person name="Csolleiova D."/>
            <person name="Bekeova C."/>
            <person name="Winkler A."/>
            <person name="Sevcikova B."/>
            <person name="Kalinowski J."/>
            <person name="Kormanec J."/>
            <person name="Ruckert C."/>
        </authorList>
    </citation>
    <scope>NUCLEOTIDE SEQUENCE [LARGE SCALE GENOMIC DNA]</scope>
    <source>
        <strain evidence="3 4">CCM 3239</strain>
    </source>
</reference>
<organism evidence="3 4">
    <name type="scientific">Streptomyces lavendulae subsp. lavendulae</name>
    <dbReference type="NCBI Taxonomy" id="58340"/>
    <lineage>
        <taxon>Bacteria</taxon>
        <taxon>Bacillati</taxon>
        <taxon>Actinomycetota</taxon>
        <taxon>Actinomycetes</taxon>
        <taxon>Kitasatosporales</taxon>
        <taxon>Streptomycetaceae</taxon>
        <taxon>Streptomyces</taxon>
    </lineage>
</organism>
<dbReference type="KEGG" id="slx:SLAV_00135"/>
<gene>
    <name evidence="2" type="ORF">SLAV_00135</name>
    <name evidence="3" type="ORF">SLAV_39255</name>
</gene>
<evidence type="ECO:0000313" key="4">
    <source>
        <dbReference type="Proteomes" id="UP000231791"/>
    </source>
</evidence>